<evidence type="ECO:0000259" key="9">
    <source>
        <dbReference type="Pfam" id="PF04068"/>
    </source>
</evidence>
<dbReference type="InterPro" id="IPR022968">
    <property type="entry name" value="Tsr3-like"/>
</dbReference>
<dbReference type="Pfam" id="PF04034">
    <property type="entry name" value="Ribo_biogen_C"/>
    <property type="match status" value="1"/>
</dbReference>
<feature type="region of interest" description="Disordered" evidence="7">
    <location>
        <begin position="259"/>
        <end position="371"/>
    </location>
</feature>
<feature type="region of interest" description="Disordered" evidence="7">
    <location>
        <begin position="1"/>
        <end position="47"/>
    </location>
</feature>
<feature type="binding site" evidence="6">
    <location>
        <position position="78"/>
    </location>
    <ligand>
        <name>S-adenosyl-L-methionine</name>
        <dbReference type="ChEBI" id="CHEBI:59789"/>
    </ligand>
</feature>
<dbReference type="Pfam" id="PF04068">
    <property type="entry name" value="Fer4_RLI"/>
    <property type="match status" value="1"/>
</dbReference>
<evidence type="ECO:0000256" key="3">
    <source>
        <dbReference type="ARBA" id="ARBA00022552"/>
    </source>
</evidence>
<dbReference type="PANTHER" id="PTHR20426:SF0">
    <property type="entry name" value="18S RRNA AMINOCARBOXYPROPYLTRANSFERASE"/>
    <property type="match status" value="1"/>
</dbReference>
<keyword evidence="11" id="KW-1185">Reference proteome</keyword>
<comment type="caution">
    <text evidence="10">The sequence shown here is derived from an EMBL/GenBank/DDBJ whole genome shotgun (WGS) entry which is preliminary data.</text>
</comment>
<keyword evidence="3 6" id="KW-0698">rRNA processing</keyword>
<dbReference type="InterPro" id="IPR007209">
    <property type="entry name" value="RNaseL-inhib-like_metal-bd_dom"/>
</dbReference>
<feature type="binding site" evidence="6">
    <location>
        <position position="126"/>
    </location>
    <ligand>
        <name>S-adenosyl-L-methionine</name>
        <dbReference type="ChEBI" id="CHEBI:59789"/>
    </ligand>
</feature>
<evidence type="ECO:0000313" key="10">
    <source>
        <dbReference type="EMBL" id="KAK5576589.1"/>
    </source>
</evidence>
<feature type="compositionally biased region" description="Basic residues" evidence="7">
    <location>
        <begin position="11"/>
        <end position="24"/>
    </location>
</feature>
<dbReference type="HAMAP" id="MF_01116">
    <property type="entry name" value="TSR3"/>
    <property type="match status" value="1"/>
</dbReference>
<name>A0AAN7YM98_9MYCE</name>
<keyword evidence="4 6" id="KW-0808">Transferase</keyword>
<organism evidence="10 11">
    <name type="scientific">Dictyostelium firmibasis</name>
    <dbReference type="NCBI Taxonomy" id="79012"/>
    <lineage>
        <taxon>Eukaryota</taxon>
        <taxon>Amoebozoa</taxon>
        <taxon>Evosea</taxon>
        <taxon>Eumycetozoa</taxon>
        <taxon>Dictyostelia</taxon>
        <taxon>Dictyosteliales</taxon>
        <taxon>Dictyosteliaceae</taxon>
        <taxon>Dictyostelium</taxon>
    </lineage>
</organism>
<proteinExistence type="inferred from homology"/>
<evidence type="ECO:0000259" key="8">
    <source>
        <dbReference type="Pfam" id="PF04034"/>
    </source>
</evidence>
<gene>
    <name evidence="10" type="ORF">RB653_007733</name>
</gene>
<comment type="function">
    <text evidence="6">Aminocarboxypropyltransferase that catalyzes the aminocarboxypropyl transfer on pseudouridine in 18S rRNA. It constitutes the last step in biosynthesis of the hypermodified N1-methyl-N3-(3-amino-3-carboxypropyl) pseudouridine (m1acp3-Psi).</text>
</comment>
<accession>A0AAN7YM98</accession>
<dbReference type="PANTHER" id="PTHR20426">
    <property type="entry name" value="RIBOSOME BIOGENESIS PROTEIN TSR3 HOMOLOG"/>
    <property type="match status" value="1"/>
</dbReference>
<dbReference type="AlphaFoldDB" id="A0AAN7YM98"/>
<feature type="compositionally biased region" description="Low complexity" evidence="7">
    <location>
        <begin position="1"/>
        <end position="10"/>
    </location>
</feature>
<feature type="domain" description="RNase L inhibitor RLI-like possible metal-binding" evidence="9">
    <location>
        <begin position="63"/>
        <end position="95"/>
    </location>
</feature>
<dbReference type="GO" id="GO:0106388">
    <property type="term" value="F:rRNA small subunit aminocarboxypropyltransferase activity"/>
    <property type="evidence" value="ECO:0007669"/>
    <property type="project" value="UniProtKB-EC"/>
</dbReference>
<dbReference type="GO" id="GO:1904047">
    <property type="term" value="F:S-adenosyl-L-methionine binding"/>
    <property type="evidence" value="ECO:0007669"/>
    <property type="project" value="UniProtKB-UniRule"/>
</dbReference>
<dbReference type="InterPro" id="IPR007177">
    <property type="entry name" value="Tsr3_C"/>
</dbReference>
<keyword evidence="5 6" id="KW-0949">S-adenosyl-L-methionine</keyword>
<evidence type="ECO:0000313" key="11">
    <source>
        <dbReference type="Proteomes" id="UP001344447"/>
    </source>
</evidence>
<evidence type="ECO:0000256" key="4">
    <source>
        <dbReference type="ARBA" id="ARBA00022679"/>
    </source>
</evidence>
<comment type="catalytic activity">
    <reaction evidence="6">
        <text>an N(1)-methylpseudouridine in rRNA + S-adenosyl-L-methionine = N(1)-methyl-N(3)-[(3S)-3-amino-3-carboxypropyl]pseudouridine in rRNA + S-methyl-5'-thioadenosine + H(+)</text>
        <dbReference type="Rhea" id="RHEA:63296"/>
        <dbReference type="Rhea" id="RHEA-COMP:11634"/>
        <dbReference type="Rhea" id="RHEA-COMP:16310"/>
        <dbReference type="ChEBI" id="CHEBI:15378"/>
        <dbReference type="ChEBI" id="CHEBI:17509"/>
        <dbReference type="ChEBI" id="CHEBI:59789"/>
        <dbReference type="ChEBI" id="CHEBI:74890"/>
        <dbReference type="ChEBI" id="CHEBI:146234"/>
        <dbReference type="EC" id="2.5.1.157"/>
    </reaction>
</comment>
<evidence type="ECO:0000256" key="5">
    <source>
        <dbReference type="ARBA" id="ARBA00022691"/>
    </source>
</evidence>
<sequence>MSNKVGNSKNNKNKAIKFAPKHKDKSYDNEDFNAVSKKSSSVGDLPTKGEEKHRIMALSFPIKLSMWDFGQCDSKKCTGRKLERLGYVKSINLTHKFKGIVLTPSAKQSISPADRDIVQNLGVSVVDCSWAKVDSIPFGKMKGGHDRLLPFLIAANPVNYGKPFKLTCVEAVAACLFITGFTAEGHQVLGGFKWGSSFYKVNKDLFEKYILCTNSQEVVQIQNEFIAKCEQDQKDRAANIEYDEFGLQLNPNRVLRNQFDDNDEEENGDEDYCDDDDDDDDDEEEEEEEDHECDSECDHDEEEEEEEEEEEGEKEDEEDENENEDEDEEEESEEEVDEEEEKRQYRLKKELQKKKAEEKKLQKQMGKLNLK</sequence>
<feature type="binding site" evidence="6">
    <location>
        <position position="149"/>
    </location>
    <ligand>
        <name>S-adenosyl-L-methionine</name>
        <dbReference type="ChEBI" id="CHEBI:59789"/>
    </ligand>
</feature>
<evidence type="ECO:0000256" key="2">
    <source>
        <dbReference type="ARBA" id="ARBA00022517"/>
    </source>
</evidence>
<feature type="domain" description="16S/18S rRNA aminocarboxypropyltransferase Tsr3 C-terminal" evidence="8">
    <location>
        <begin position="100"/>
        <end position="226"/>
    </location>
</feature>
<dbReference type="GO" id="GO:0030490">
    <property type="term" value="P:maturation of SSU-rRNA"/>
    <property type="evidence" value="ECO:0007669"/>
    <property type="project" value="TreeGrafter"/>
</dbReference>
<comment type="similarity">
    <text evidence="6">Belongs to the TDD superfamily. TSR3 family.</text>
</comment>
<keyword evidence="1" id="KW-0963">Cytoplasm</keyword>
<protein>
    <recommendedName>
        <fullName evidence="6">18S rRNA aminocarboxypropyltransferase</fullName>
        <ecNumber evidence="6">2.5.1.157</ecNumber>
    </recommendedName>
</protein>
<feature type="compositionally biased region" description="Basic and acidic residues" evidence="7">
    <location>
        <begin position="341"/>
        <end position="361"/>
    </location>
</feature>
<evidence type="ECO:0000256" key="6">
    <source>
        <dbReference type="HAMAP-Rule" id="MF_03146"/>
    </source>
</evidence>
<dbReference type="Proteomes" id="UP001344447">
    <property type="component" value="Unassembled WGS sequence"/>
</dbReference>
<evidence type="ECO:0000256" key="7">
    <source>
        <dbReference type="SAM" id="MobiDB-lite"/>
    </source>
</evidence>
<dbReference type="NCBIfam" id="NF002621">
    <property type="entry name" value="PRK02287.1"/>
    <property type="match status" value="1"/>
</dbReference>
<reference evidence="10 11" key="1">
    <citation type="submission" date="2023-11" db="EMBL/GenBank/DDBJ databases">
        <title>Dfirmibasis_genome.</title>
        <authorList>
            <person name="Edelbroek B."/>
            <person name="Kjellin J."/>
            <person name="Jerlstrom-Hultqvist J."/>
            <person name="Soderbom F."/>
        </authorList>
    </citation>
    <scope>NUCLEOTIDE SEQUENCE [LARGE SCALE GENOMIC DNA]</scope>
    <source>
        <strain evidence="10 11">TNS-C-14</strain>
    </source>
</reference>
<dbReference type="EC" id="2.5.1.157" evidence="6"/>
<dbReference type="EMBL" id="JAVFKY010000005">
    <property type="protein sequence ID" value="KAK5576589.1"/>
    <property type="molecule type" value="Genomic_DNA"/>
</dbReference>
<dbReference type="GO" id="GO:0000455">
    <property type="term" value="P:enzyme-directed rRNA pseudouridine synthesis"/>
    <property type="evidence" value="ECO:0007669"/>
    <property type="project" value="UniProtKB-UniRule"/>
</dbReference>
<evidence type="ECO:0000256" key="1">
    <source>
        <dbReference type="ARBA" id="ARBA00022490"/>
    </source>
</evidence>
<keyword evidence="2 6" id="KW-0690">Ribosome biogenesis</keyword>
<feature type="compositionally biased region" description="Acidic residues" evidence="7">
    <location>
        <begin position="260"/>
        <end position="340"/>
    </location>
</feature>
<comment type="caution">
    <text evidence="6">Lacks conserved residue(s) required for the propagation of feature annotation.</text>
</comment>